<keyword evidence="2 8" id="KW-0812">Transmembrane</keyword>
<dbReference type="PANTHER" id="PTHR24221:SF654">
    <property type="entry name" value="ATP-BINDING CASSETTE SUB-FAMILY B MEMBER 6"/>
    <property type="match status" value="1"/>
</dbReference>
<dbReference type="Pfam" id="PF00005">
    <property type="entry name" value="ABC_tran"/>
    <property type="match status" value="1"/>
</dbReference>
<feature type="compositionally biased region" description="Gly residues" evidence="7">
    <location>
        <begin position="381"/>
        <end position="390"/>
    </location>
</feature>
<feature type="transmembrane region" description="Helical" evidence="8">
    <location>
        <begin position="253"/>
        <end position="273"/>
    </location>
</feature>
<feature type="region of interest" description="Disordered" evidence="7">
    <location>
        <begin position="381"/>
        <end position="412"/>
    </location>
</feature>
<keyword evidence="5 8" id="KW-1133">Transmembrane helix</keyword>
<feature type="region of interest" description="Disordered" evidence="7">
    <location>
        <begin position="328"/>
        <end position="354"/>
    </location>
</feature>
<keyword evidence="6 8" id="KW-0472">Membrane</keyword>
<keyword evidence="12" id="KW-1185">Reference proteome</keyword>
<dbReference type="InterPro" id="IPR036640">
    <property type="entry name" value="ABC1_TM_sf"/>
</dbReference>
<keyword evidence="3" id="KW-0547">Nucleotide-binding</keyword>
<organism evidence="11 12">
    <name type="scientific">Streptomyces althioticus subsp. attaecolombicae</name>
    <dbReference type="NCBI Taxonomy" id="3075534"/>
    <lineage>
        <taxon>Bacteria</taxon>
        <taxon>Bacillati</taxon>
        <taxon>Actinomycetota</taxon>
        <taxon>Actinomycetes</taxon>
        <taxon>Kitasatosporales</taxon>
        <taxon>Streptomycetaceae</taxon>
        <taxon>Streptomyces</taxon>
        <taxon>Streptomyces althioticus group</taxon>
    </lineage>
</organism>
<dbReference type="GO" id="GO:0005524">
    <property type="term" value="F:ATP binding"/>
    <property type="evidence" value="ECO:0007669"/>
    <property type="project" value="UniProtKB-KW"/>
</dbReference>
<dbReference type="InterPro" id="IPR039421">
    <property type="entry name" value="Type_1_exporter"/>
</dbReference>
<evidence type="ECO:0000256" key="4">
    <source>
        <dbReference type="ARBA" id="ARBA00022840"/>
    </source>
</evidence>
<comment type="caution">
    <text evidence="11">The sequence shown here is derived from an EMBL/GenBank/DDBJ whole genome shotgun (WGS) entry which is preliminary data.</text>
</comment>
<evidence type="ECO:0000256" key="2">
    <source>
        <dbReference type="ARBA" id="ARBA00022692"/>
    </source>
</evidence>
<evidence type="ECO:0000256" key="7">
    <source>
        <dbReference type="SAM" id="MobiDB-lite"/>
    </source>
</evidence>
<dbReference type="Gene3D" id="1.20.1560.10">
    <property type="entry name" value="ABC transporter type 1, transmembrane domain"/>
    <property type="match status" value="1"/>
</dbReference>
<evidence type="ECO:0000313" key="12">
    <source>
        <dbReference type="Proteomes" id="UP001181313"/>
    </source>
</evidence>
<dbReference type="InterPro" id="IPR027417">
    <property type="entry name" value="P-loop_NTPase"/>
</dbReference>
<gene>
    <name evidence="11" type="ORF">ROS62_23235</name>
</gene>
<feature type="transmembrane region" description="Helical" evidence="8">
    <location>
        <begin position="30"/>
        <end position="52"/>
    </location>
</feature>
<reference evidence="11" key="1">
    <citation type="submission" date="2024-05" db="EMBL/GenBank/DDBJ databases">
        <title>30 novel species of actinomycetes from the DSMZ collection.</title>
        <authorList>
            <person name="Nouioui I."/>
        </authorList>
    </citation>
    <scope>NUCLEOTIDE SEQUENCE</scope>
    <source>
        <strain evidence="11">DSM 41972</strain>
    </source>
</reference>
<dbReference type="Proteomes" id="UP001181313">
    <property type="component" value="Unassembled WGS sequence"/>
</dbReference>
<evidence type="ECO:0000256" key="8">
    <source>
        <dbReference type="SAM" id="Phobius"/>
    </source>
</evidence>
<comment type="subcellular location">
    <subcellularLocation>
        <location evidence="1">Cell membrane</location>
        <topology evidence="1">Multi-pass membrane protein</topology>
    </subcellularLocation>
</comment>
<evidence type="ECO:0000256" key="6">
    <source>
        <dbReference type="ARBA" id="ARBA00023136"/>
    </source>
</evidence>
<dbReference type="PROSITE" id="PS50929">
    <property type="entry name" value="ABC_TM1F"/>
    <property type="match status" value="1"/>
</dbReference>
<dbReference type="CDD" id="cd03228">
    <property type="entry name" value="ABCC_MRP_Like"/>
    <property type="match status" value="1"/>
</dbReference>
<proteinExistence type="predicted"/>
<dbReference type="EMBL" id="JAVSGH010000033">
    <property type="protein sequence ID" value="MDT3727635.1"/>
    <property type="molecule type" value="Genomic_DNA"/>
</dbReference>
<feature type="domain" description="ABC transporter" evidence="9">
    <location>
        <begin position="422"/>
        <end position="647"/>
    </location>
</feature>
<dbReference type="PROSITE" id="PS00211">
    <property type="entry name" value="ABC_TRANSPORTER_1"/>
    <property type="match status" value="1"/>
</dbReference>
<feature type="domain" description="ABC transmembrane type-1" evidence="10">
    <location>
        <begin position="30"/>
        <end position="302"/>
    </location>
</feature>
<evidence type="ECO:0000256" key="5">
    <source>
        <dbReference type="ARBA" id="ARBA00022989"/>
    </source>
</evidence>
<dbReference type="PROSITE" id="PS50893">
    <property type="entry name" value="ABC_TRANSPORTER_2"/>
    <property type="match status" value="1"/>
</dbReference>
<name>A0ABU3I3V9_9ACTN</name>
<dbReference type="Gene3D" id="3.40.50.300">
    <property type="entry name" value="P-loop containing nucleotide triphosphate hydrolases"/>
    <property type="match status" value="1"/>
</dbReference>
<evidence type="ECO:0000313" key="11">
    <source>
        <dbReference type="EMBL" id="MDT3727635.1"/>
    </source>
</evidence>
<dbReference type="InterPro" id="IPR017871">
    <property type="entry name" value="ABC_transporter-like_CS"/>
</dbReference>
<dbReference type="RefSeq" id="WP_337675039.1">
    <property type="nucleotide sequence ID" value="NZ_JAVSGH010000033.1"/>
</dbReference>
<evidence type="ECO:0000259" key="10">
    <source>
        <dbReference type="PROSITE" id="PS50929"/>
    </source>
</evidence>
<evidence type="ECO:0000256" key="1">
    <source>
        <dbReference type="ARBA" id="ARBA00004651"/>
    </source>
</evidence>
<dbReference type="SMART" id="SM00382">
    <property type="entry name" value="AAA"/>
    <property type="match status" value="1"/>
</dbReference>
<dbReference type="SUPFAM" id="SSF90123">
    <property type="entry name" value="ABC transporter transmembrane region"/>
    <property type="match status" value="1"/>
</dbReference>
<feature type="transmembrane region" description="Helical" evidence="8">
    <location>
        <begin position="64"/>
        <end position="81"/>
    </location>
</feature>
<dbReference type="InterPro" id="IPR011527">
    <property type="entry name" value="ABC1_TM_dom"/>
</dbReference>
<dbReference type="InterPro" id="IPR003439">
    <property type="entry name" value="ABC_transporter-like_ATP-bd"/>
</dbReference>
<evidence type="ECO:0000259" key="9">
    <source>
        <dbReference type="PROSITE" id="PS50893"/>
    </source>
</evidence>
<sequence>MTTAPLADWRPGMRLLRESLHGSRGPALRVALWSVVESAPALAAGWVLATALDRGFLAGRPSTGLAWLVLLAVLYAARALAERALFDPLAQIVEPLRDELVRRVVRGTLGGAVHHGRATDAAGVSRLTSQVDGVRGIVGALLRTARPLAVTLAAAMLGLGALSPVLAVVVGVPVTLSVVVFLVILRAVTRRRLAVVVAEEELATATATVLEAGRDITALGAEEQAADDVRRTADRSVDAVLATARAGAVRVPVVLFGGQLPVLLMLLAAPALVERGAVSAGEVVGAVMYVTGYLIPALNMMTGTVAGMWSQLRVLTSRLVLATAPADVPWPAGGAGETPTGDGPRGTPASGVGGAVSGVGGAVSGGGGMVSGVGGAVSGEGGSASGGGGMVSDAEVAAPAGGRPVQAPAGDGLREASAGEDLVVRGLTFAYGPHAEPVLHGMSLTVPAGDHLAVVGPSGIGKSTLAGLLAGVEAPTAGTVTLGGTPVSPGRIALVPQEAYVFAGTVRENVGYLVPGPDTAALERAVEAVGATDLVARLGGLDAVIDDPAGTLSSGERQLVALARVYASPARVVVLDEATCHLDMAAEAAAEAAFAARPGTLVVIAHRLTTALRARRVLLIDGGRPVLGSHAELLVSSPAYASLAGHWAAPAGAASVAPRTDRDVSVT</sequence>
<dbReference type="SUPFAM" id="SSF52540">
    <property type="entry name" value="P-loop containing nucleoside triphosphate hydrolases"/>
    <property type="match status" value="1"/>
</dbReference>
<feature type="transmembrane region" description="Helical" evidence="8">
    <location>
        <begin position="152"/>
        <end position="185"/>
    </location>
</feature>
<accession>A0ABU3I3V9</accession>
<feature type="transmembrane region" description="Helical" evidence="8">
    <location>
        <begin position="285"/>
        <end position="309"/>
    </location>
</feature>
<dbReference type="PANTHER" id="PTHR24221">
    <property type="entry name" value="ATP-BINDING CASSETTE SUB-FAMILY B"/>
    <property type="match status" value="1"/>
</dbReference>
<keyword evidence="4 11" id="KW-0067">ATP-binding</keyword>
<dbReference type="InterPro" id="IPR003593">
    <property type="entry name" value="AAA+_ATPase"/>
</dbReference>
<evidence type="ECO:0000256" key="3">
    <source>
        <dbReference type="ARBA" id="ARBA00022741"/>
    </source>
</evidence>
<protein>
    <submittedName>
        <fullName evidence="11">ABC transporter ATP-binding protein</fullName>
    </submittedName>
</protein>